<dbReference type="EMBL" id="FNIR01000005">
    <property type="protein sequence ID" value="SDO33055.1"/>
    <property type="molecule type" value="Genomic_DNA"/>
</dbReference>
<accession>A0A1H0INV1</accession>
<feature type="transmembrane region" description="Helical" evidence="1">
    <location>
        <begin position="56"/>
        <end position="73"/>
    </location>
</feature>
<dbReference type="Pfam" id="PF04892">
    <property type="entry name" value="VanZ"/>
    <property type="match status" value="1"/>
</dbReference>
<sequence length="140" mass="14905">MTERPKGRGSVLLACLAAIALITLLPRGTGWAWADPASEIAWYLHNPWGPTAFTQWFGNLVLLTVPAALATVWWPGRVRLVVGVAALTAVAIETLQRLLPLGRVVSVVDVGLNVVGAVLVVIGVLAIRALRRGGWGRLTV</sequence>
<dbReference type="Proteomes" id="UP000199088">
    <property type="component" value="Unassembled WGS sequence"/>
</dbReference>
<dbReference type="RefSeq" id="WP_165617525.1">
    <property type="nucleotide sequence ID" value="NZ_FNIR01000005.1"/>
</dbReference>
<gene>
    <name evidence="3" type="ORF">SAMN05660199_01726</name>
</gene>
<keyword evidence="4" id="KW-1185">Reference proteome</keyword>
<evidence type="ECO:0000259" key="2">
    <source>
        <dbReference type="Pfam" id="PF04892"/>
    </source>
</evidence>
<feature type="transmembrane region" description="Helical" evidence="1">
    <location>
        <begin position="111"/>
        <end position="130"/>
    </location>
</feature>
<dbReference type="STRING" id="1052260.SAMN05660199_01726"/>
<keyword evidence="1" id="KW-0812">Transmembrane</keyword>
<feature type="transmembrane region" description="Helical" evidence="1">
    <location>
        <begin position="80"/>
        <end position="99"/>
    </location>
</feature>
<feature type="domain" description="VanZ-like" evidence="2">
    <location>
        <begin position="46"/>
        <end position="124"/>
    </location>
</feature>
<keyword evidence="1" id="KW-0472">Membrane</keyword>
<protein>
    <submittedName>
        <fullName evidence="3">VanZ like family protein</fullName>
    </submittedName>
</protein>
<dbReference type="AlphaFoldDB" id="A0A1H0INV1"/>
<evidence type="ECO:0000256" key="1">
    <source>
        <dbReference type="SAM" id="Phobius"/>
    </source>
</evidence>
<organism evidence="3 4">
    <name type="scientific">Klenkia soli</name>
    <dbReference type="NCBI Taxonomy" id="1052260"/>
    <lineage>
        <taxon>Bacteria</taxon>
        <taxon>Bacillati</taxon>
        <taxon>Actinomycetota</taxon>
        <taxon>Actinomycetes</taxon>
        <taxon>Geodermatophilales</taxon>
        <taxon>Geodermatophilaceae</taxon>
        <taxon>Klenkia</taxon>
    </lineage>
</organism>
<evidence type="ECO:0000313" key="3">
    <source>
        <dbReference type="EMBL" id="SDO33055.1"/>
    </source>
</evidence>
<reference evidence="4" key="1">
    <citation type="submission" date="2016-10" db="EMBL/GenBank/DDBJ databases">
        <authorList>
            <person name="Varghese N."/>
            <person name="Submissions S."/>
        </authorList>
    </citation>
    <scope>NUCLEOTIDE SEQUENCE [LARGE SCALE GENOMIC DNA]</scope>
    <source>
        <strain evidence="4">DSM 45843</strain>
    </source>
</reference>
<evidence type="ECO:0000313" key="4">
    <source>
        <dbReference type="Proteomes" id="UP000199088"/>
    </source>
</evidence>
<keyword evidence="1" id="KW-1133">Transmembrane helix</keyword>
<proteinExistence type="predicted"/>
<name>A0A1H0INV1_9ACTN</name>
<dbReference type="InterPro" id="IPR006976">
    <property type="entry name" value="VanZ-like"/>
</dbReference>